<accession>A0A8S8XGM5</accession>
<protein>
    <recommendedName>
        <fullName evidence="4">DUF1440 domain-containing protein</fullName>
    </recommendedName>
</protein>
<keyword evidence="1" id="KW-0812">Transmembrane</keyword>
<keyword evidence="3" id="KW-1185">Reference proteome</keyword>
<reference evidence="2" key="1">
    <citation type="submission" date="2021-02" db="EMBL/GenBank/DDBJ databases">
        <title>Genome sequence of Rhodospirillales sp. strain TMPK1 isolated from soil.</title>
        <authorList>
            <person name="Nakai R."/>
            <person name="Kusada H."/>
            <person name="Tamaki H."/>
        </authorList>
    </citation>
    <scope>NUCLEOTIDE SEQUENCE</scope>
    <source>
        <strain evidence="2">TMPK1</strain>
    </source>
</reference>
<keyword evidence="1" id="KW-0472">Membrane</keyword>
<evidence type="ECO:0008006" key="4">
    <source>
        <dbReference type="Google" id="ProtNLM"/>
    </source>
</evidence>
<gene>
    <name evidence="2" type="ORF">TMPK1_25170</name>
</gene>
<evidence type="ECO:0000313" key="2">
    <source>
        <dbReference type="EMBL" id="GIL40280.1"/>
    </source>
</evidence>
<feature type="transmembrane region" description="Helical" evidence="1">
    <location>
        <begin position="48"/>
        <end position="70"/>
    </location>
</feature>
<proteinExistence type="predicted"/>
<evidence type="ECO:0000313" key="3">
    <source>
        <dbReference type="Proteomes" id="UP000681075"/>
    </source>
</evidence>
<dbReference type="EMBL" id="BOPV01000001">
    <property type="protein sequence ID" value="GIL40280.1"/>
    <property type="molecule type" value="Genomic_DNA"/>
</dbReference>
<sequence length="161" mass="16994">MLATLIAGTLDFLDVIVFYGIRNGTNPIRIPQSVATGLLGPASFQGGAATAALGTVLHFSIMFVAALVFFEIVRRVSLLTRSWPLTAIAFGLGMFCVMNYVVVPLSAASSSSNPTVLVVANQLFAHIVMCGGPIAYFAIRAARPIPDYAAAAFSSPRTRRA</sequence>
<comment type="caution">
    <text evidence="2">The sequence shown here is derived from an EMBL/GenBank/DDBJ whole genome shotgun (WGS) entry which is preliminary data.</text>
</comment>
<organism evidence="2 3">
    <name type="scientific">Roseiterribacter gracilis</name>
    <dbReference type="NCBI Taxonomy" id="2812848"/>
    <lineage>
        <taxon>Bacteria</taxon>
        <taxon>Pseudomonadati</taxon>
        <taxon>Pseudomonadota</taxon>
        <taxon>Alphaproteobacteria</taxon>
        <taxon>Rhodospirillales</taxon>
        <taxon>Roseiterribacteraceae</taxon>
        <taxon>Roseiterribacter</taxon>
    </lineage>
</organism>
<dbReference type="AlphaFoldDB" id="A0A8S8XGM5"/>
<feature type="transmembrane region" description="Helical" evidence="1">
    <location>
        <begin position="82"/>
        <end position="103"/>
    </location>
</feature>
<name>A0A8S8XGM5_9PROT</name>
<feature type="transmembrane region" description="Helical" evidence="1">
    <location>
        <begin position="123"/>
        <end position="139"/>
    </location>
</feature>
<evidence type="ECO:0000256" key="1">
    <source>
        <dbReference type="SAM" id="Phobius"/>
    </source>
</evidence>
<keyword evidence="1" id="KW-1133">Transmembrane helix</keyword>
<dbReference type="Proteomes" id="UP000681075">
    <property type="component" value="Unassembled WGS sequence"/>
</dbReference>